<feature type="transmembrane region" description="Helical" evidence="9">
    <location>
        <begin position="272"/>
        <end position="291"/>
    </location>
</feature>
<evidence type="ECO:0000256" key="9">
    <source>
        <dbReference type="RuleBase" id="RU363032"/>
    </source>
</evidence>
<dbReference type="GO" id="GO:0022857">
    <property type="term" value="F:transmembrane transporter activity"/>
    <property type="evidence" value="ECO:0007669"/>
    <property type="project" value="InterPro"/>
</dbReference>
<accession>A0A369TGD8</accession>
<dbReference type="Pfam" id="PF00528">
    <property type="entry name" value="BPD_transp_1"/>
    <property type="match status" value="1"/>
</dbReference>
<dbReference type="CDD" id="cd06261">
    <property type="entry name" value="TM_PBP2"/>
    <property type="match status" value="2"/>
</dbReference>
<dbReference type="SUPFAM" id="SSF161098">
    <property type="entry name" value="MetI-like"/>
    <property type="match status" value="1"/>
</dbReference>
<dbReference type="PANTHER" id="PTHR30614">
    <property type="entry name" value="MEMBRANE COMPONENT OF AMINO ACID ABC TRANSPORTER"/>
    <property type="match status" value="1"/>
</dbReference>
<dbReference type="PANTHER" id="PTHR30614:SF37">
    <property type="entry name" value="AMINO-ACID ABC TRANSPORTER PERMEASE PROTEIN YHDX-RELATED"/>
    <property type="match status" value="1"/>
</dbReference>
<feature type="transmembrane region" description="Helical" evidence="9">
    <location>
        <begin position="31"/>
        <end position="50"/>
    </location>
</feature>
<evidence type="ECO:0000256" key="5">
    <source>
        <dbReference type="ARBA" id="ARBA00022692"/>
    </source>
</evidence>
<evidence type="ECO:0000313" key="12">
    <source>
        <dbReference type="Proteomes" id="UP000253941"/>
    </source>
</evidence>
<feature type="transmembrane region" description="Helical" evidence="9">
    <location>
        <begin position="192"/>
        <end position="211"/>
    </location>
</feature>
<feature type="transmembrane region" description="Helical" evidence="9">
    <location>
        <begin position="105"/>
        <end position="126"/>
    </location>
</feature>
<dbReference type="EMBL" id="QPMH01000001">
    <property type="protein sequence ID" value="RDD63892.1"/>
    <property type="molecule type" value="Genomic_DNA"/>
</dbReference>
<name>A0A369TGD8_9PROT</name>
<dbReference type="InterPro" id="IPR043429">
    <property type="entry name" value="ArtM/GltK/GlnP/TcyL/YhdX-like"/>
</dbReference>
<evidence type="ECO:0000313" key="11">
    <source>
        <dbReference type="EMBL" id="RDD63892.1"/>
    </source>
</evidence>
<dbReference type="GO" id="GO:0043190">
    <property type="term" value="C:ATP-binding cassette (ABC) transporter complex"/>
    <property type="evidence" value="ECO:0007669"/>
    <property type="project" value="InterPro"/>
</dbReference>
<keyword evidence="4" id="KW-1003">Cell membrane</keyword>
<keyword evidence="5 9" id="KW-0812">Transmembrane</keyword>
<feature type="transmembrane region" description="Helical" evidence="9">
    <location>
        <begin position="373"/>
        <end position="394"/>
    </location>
</feature>
<keyword evidence="3 9" id="KW-0813">Transport</keyword>
<proteinExistence type="inferred from homology"/>
<feature type="transmembrane region" description="Helical" evidence="9">
    <location>
        <begin position="147"/>
        <end position="172"/>
    </location>
</feature>
<gene>
    <name evidence="11" type="ORF">DRB17_01645</name>
</gene>
<dbReference type="Proteomes" id="UP000253941">
    <property type="component" value="Unassembled WGS sequence"/>
</dbReference>
<evidence type="ECO:0000259" key="10">
    <source>
        <dbReference type="PROSITE" id="PS50928"/>
    </source>
</evidence>
<keyword evidence="12" id="KW-1185">Reference proteome</keyword>
<dbReference type="InterPro" id="IPR010065">
    <property type="entry name" value="AA_ABC_transptr_permease_3TM"/>
</dbReference>
<dbReference type="NCBIfam" id="TIGR01726">
    <property type="entry name" value="HEQRo_perm_3TM"/>
    <property type="match status" value="1"/>
</dbReference>
<evidence type="ECO:0000256" key="7">
    <source>
        <dbReference type="ARBA" id="ARBA00022989"/>
    </source>
</evidence>
<evidence type="ECO:0000256" key="3">
    <source>
        <dbReference type="ARBA" id="ARBA00022448"/>
    </source>
</evidence>
<sequence>MAEQVARKAGDSAAPPRREAGAFLRDPRVRAVLYQILVLGGVILLVAYLVSNTMDNLEERSIRTGFGFLSNEAGFYIGETTFVAYEASDSYGQAFVVGLLNTLRVALLGIVLSTIIGAIVGIARLSSNWLIAKLASVYVEVMRNIPLLLQLFFWYGAISFLLPSVRDAITVIPGVFLSKSGLQYAVPVSHPIHPWMGLAFLAAIAACVVYYKWAKRHQAETGREPNLLLPSLGMLIGLPALVWLAGGAPTQMDVPELATFRYVGGTSVTPEFLALLLGLTFYTAGFIAEIVRSGIVAVAWGQTEAASAIGLSRTLVLRLVLLPQALRIIVPPTTSQYLNLTKNSSLAVAIGYPDLVSVGNTTLNQTGQAIECISIMMACYLTISLSISFFMNWYNKHIALVER</sequence>
<reference evidence="11 12" key="1">
    <citation type="submission" date="2018-07" db="EMBL/GenBank/DDBJ databases">
        <title>Venubactetium sediminum gen. nov., sp. nov., isolated from a marine solar saltern.</title>
        <authorList>
            <person name="Wang S."/>
        </authorList>
    </citation>
    <scope>NUCLEOTIDE SEQUENCE [LARGE SCALE GENOMIC DNA]</scope>
    <source>
        <strain evidence="11 12">WD2A32</strain>
    </source>
</reference>
<keyword evidence="7 9" id="KW-1133">Transmembrane helix</keyword>
<dbReference type="PROSITE" id="PS50928">
    <property type="entry name" value="ABC_TM1"/>
    <property type="match status" value="1"/>
</dbReference>
<keyword evidence="6" id="KW-0029">Amino-acid transport</keyword>
<dbReference type="AlphaFoldDB" id="A0A369TGD8"/>
<evidence type="ECO:0000256" key="8">
    <source>
        <dbReference type="ARBA" id="ARBA00023136"/>
    </source>
</evidence>
<dbReference type="RefSeq" id="WP_114580405.1">
    <property type="nucleotide sequence ID" value="NZ_QPMH01000001.1"/>
</dbReference>
<evidence type="ECO:0000256" key="1">
    <source>
        <dbReference type="ARBA" id="ARBA00004429"/>
    </source>
</evidence>
<dbReference type="InterPro" id="IPR000515">
    <property type="entry name" value="MetI-like"/>
</dbReference>
<protein>
    <submittedName>
        <fullName evidence="11">ABC transporter permease subunit</fullName>
    </submittedName>
</protein>
<dbReference type="GO" id="GO:0006865">
    <property type="term" value="P:amino acid transport"/>
    <property type="evidence" value="ECO:0007669"/>
    <property type="project" value="UniProtKB-KW"/>
</dbReference>
<comment type="similarity">
    <text evidence="2">Belongs to the binding-protein-dependent transport system permease family. HisMQ subfamily.</text>
</comment>
<comment type="subcellular location">
    <subcellularLocation>
        <location evidence="1">Cell inner membrane</location>
        <topology evidence="1">Multi-pass membrane protein</topology>
    </subcellularLocation>
    <subcellularLocation>
        <location evidence="9">Cell membrane</location>
        <topology evidence="9">Multi-pass membrane protein</topology>
    </subcellularLocation>
</comment>
<comment type="caution">
    <text evidence="11">The sequence shown here is derived from an EMBL/GenBank/DDBJ whole genome shotgun (WGS) entry which is preliminary data.</text>
</comment>
<dbReference type="InterPro" id="IPR035906">
    <property type="entry name" value="MetI-like_sf"/>
</dbReference>
<keyword evidence="8 9" id="KW-0472">Membrane</keyword>
<organism evidence="11 12">
    <name type="scientific">Ferruginivarius sediminum</name>
    <dbReference type="NCBI Taxonomy" id="2661937"/>
    <lineage>
        <taxon>Bacteria</taxon>
        <taxon>Pseudomonadati</taxon>
        <taxon>Pseudomonadota</taxon>
        <taxon>Alphaproteobacteria</taxon>
        <taxon>Rhodospirillales</taxon>
        <taxon>Rhodospirillaceae</taxon>
        <taxon>Ferruginivarius</taxon>
    </lineage>
</organism>
<dbReference type="Gene3D" id="1.10.3720.10">
    <property type="entry name" value="MetI-like"/>
    <property type="match status" value="1"/>
</dbReference>
<feature type="transmembrane region" description="Helical" evidence="9">
    <location>
        <begin position="232"/>
        <end position="252"/>
    </location>
</feature>
<evidence type="ECO:0000256" key="2">
    <source>
        <dbReference type="ARBA" id="ARBA00010072"/>
    </source>
</evidence>
<evidence type="ECO:0000256" key="4">
    <source>
        <dbReference type="ARBA" id="ARBA00022475"/>
    </source>
</evidence>
<evidence type="ECO:0000256" key="6">
    <source>
        <dbReference type="ARBA" id="ARBA00022970"/>
    </source>
</evidence>
<feature type="domain" description="ABC transmembrane type-1" evidence="10">
    <location>
        <begin position="99"/>
        <end position="391"/>
    </location>
</feature>